<dbReference type="GO" id="GO:0016832">
    <property type="term" value="F:aldehyde-lyase activity"/>
    <property type="evidence" value="ECO:0007669"/>
    <property type="project" value="TreeGrafter"/>
</dbReference>
<name>A0A381PP43_9ZZZZ</name>
<dbReference type="AlphaFoldDB" id="A0A381PP43"/>
<evidence type="ECO:0000313" key="5">
    <source>
        <dbReference type="EMBL" id="SUZ68792.1"/>
    </source>
</evidence>
<dbReference type="Gene3D" id="3.20.20.60">
    <property type="entry name" value="Phosphoenolpyruvate-binding domains"/>
    <property type="match status" value="1"/>
</dbReference>
<dbReference type="InterPro" id="IPR050251">
    <property type="entry name" value="HpcH-HpaI_aldolase"/>
</dbReference>
<comment type="similarity">
    <text evidence="1">Belongs to the HpcH/HpaI aldolase family.</text>
</comment>
<evidence type="ECO:0000256" key="1">
    <source>
        <dbReference type="ARBA" id="ARBA00005568"/>
    </source>
</evidence>
<sequence>MQNGEIITVVSGLQSSDIIDFLGPMGFDAAWIECEHGSIDWHELGNMTRACDLWEMASVTRVNSNDPGLITRTLDRGSLGIVVPHVNTKEAAEQAAQSTKYSPLGYRGMFGGRQSFGVGDYFHRANDQTMVIVLLEEAEALENLDEILTVPDIDVFFIAPSDLSQTMGHIGDAGHPEVLKAIDDGIAKIIAAGKVAGTLVNDANVEEYAQKGVQFLMTPWNAWVARGAAAFVEKANNAR</sequence>
<accession>A0A381PP43</accession>
<keyword evidence="2" id="KW-0479">Metal-binding</keyword>
<evidence type="ECO:0000256" key="3">
    <source>
        <dbReference type="ARBA" id="ARBA00023239"/>
    </source>
</evidence>
<dbReference type="Pfam" id="PF03328">
    <property type="entry name" value="HpcH_HpaI"/>
    <property type="match status" value="1"/>
</dbReference>
<reference evidence="5" key="1">
    <citation type="submission" date="2018-05" db="EMBL/GenBank/DDBJ databases">
        <authorList>
            <person name="Lanie J.A."/>
            <person name="Ng W.-L."/>
            <person name="Kazmierczak K.M."/>
            <person name="Andrzejewski T.M."/>
            <person name="Davidsen T.M."/>
            <person name="Wayne K.J."/>
            <person name="Tettelin H."/>
            <person name="Glass J.I."/>
            <person name="Rusch D."/>
            <person name="Podicherti R."/>
            <person name="Tsui H.-C.T."/>
            <person name="Winkler M.E."/>
        </authorList>
    </citation>
    <scope>NUCLEOTIDE SEQUENCE</scope>
</reference>
<evidence type="ECO:0000256" key="2">
    <source>
        <dbReference type="ARBA" id="ARBA00022723"/>
    </source>
</evidence>
<dbReference type="GO" id="GO:0046872">
    <property type="term" value="F:metal ion binding"/>
    <property type="evidence" value="ECO:0007669"/>
    <property type="project" value="UniProtKB-KW"/>
</dbReference>
<dbReference type="InterPro" id="IPR005000">
    <property type="entry name" value="Aldolase/citrate-lyase_domain"/>
</dbReference>
<dbReference type="PANTHER" id="PTHR30502">
    <property type="entry name" value="2-KETO-3-DEOXY-L-RHAMNONATE ALDOLASE"/>
    <property type="match status" value="1"/>
</dbReference>
<dbReference type="EMBL" id="UINC01001043">
    <property type="protein sequence ID" value="SUZ68792.1"/>
    <property type="molecule type" value="Genomic_DNA"/>
</dbReference>
<dbReference type="SUPFAM" id="SSF51621">
    <property type="entry name" value="Phosphoenolpyruvate/pyruvate domain"/>
    <property type="match status" value="1"/>
</dbReference>
<evidence type="ECO:0000259" key="4">
    <source>
        <dbReference type="Pfam" id="PF03328"/>
    </source>
</evidence>
<organism evidence="5">
    <name type="scientific">marine metagenome</name>
    <dbReference type="NCBI Taxonomy" id="408172"/>
    <lineage>
        <taxon>unclassified sequences</taxon>
        <taxon>metagenomes</taxon>
        <taxon>ecological metagenomes</taxon>
    </lineage>
</organism>
<dbReference type="InterPro" id="IPR015813">
    <property type="entry name" value="Pyrv/PenolPyrv_kinase-like_dom"/>
</dbReference>
<dbReference type="InterPro" id="IPR040442">
    <property type="entry name" value="Pyrv_kinase-like_dom_sf"/>
</dbReference>
<proteinExistence type="inferred from homology"/>
<dbReference type="PANTHER" id="PTHR30502:SF0">
    <property type="entry name" value="PHOSPHOENOLPYRUVATE CARBOXYLASE FAMILY PROTEIN"/>
    <property type="match status" value="1"/>
</dbReference>
<gene>
    <name evidence="5" type="ORF">METZ01_LOCUS21646</name>
</gene>
<dbReference type="GO" id="GO:0005737">
    <property type="term" value="C:cytoplasm"/>
    <property type="evidence" value="ECO:0007669"/>
    <property type="project" value="TreeGrafter"/>
</dbReference>
<protein>
    <recommendedName>
        <fullName evidence="4">HpcH/HpaI aldolase/citrate lyase domain-containing protein</fullName>
    </recommendedName>
</protein>
<keyword evidence="3" id="KW-0456">Lyase</keyword>
<feature type="domain" description="HpcH/HpaI aldolase/citrate lyase" evidence="4">
    <location>
        <begin position="14"/>
        <end position="215"/>
    </location>
</feature>